<dbReference type="EMBL" id="ML208259">
    <property type="protein sequence ID" value="TFK77092.1"/>
    <property type="molecule type" value="Genomic_DNA"/>
</dbReference>
<sequence>MPAFDTILPADSVEFCPHPDANDILLCGTYKLLESENSSGGNEELTSPPSTSQARRGQCLVLCADSSSPTDTSEIQQLQAIDLPAVLDIKWSHRFGGAGPLAAIATSEGAISLHRWQLEERTLETLQSVQATSLETLCLSIDWNNRRTTTARPDSIVASLSDGSLTVLSAQDGDGFIITESWHAHDHEPWIAAWDYWRPNIIYSGGDDLTLKSWDLRGPKDRPIVTNKRFDAGVTTIQSHPHVESLLAVGSYDNTVRLFDTRQLLRPLSQVDVGGGVWRVKWHPSAKRLDDLLVACMHDGFKIVRFDSPPDGRPSSGDVIQRFDDHTSLAYGVDWSYASDDTGATLIASCSFYDHSLHVWRG</sequence>
<accession>A0ACD3BIY1</accession>
<reference evidence="1 2" key="1">
    <citation type="journal article" date="2019" name="Nat. Ecol. Evol.">
        <title>Megaphylogeny resolves global patterns of mushroom evolution.</title>
        <authorList>
            <person name="Varga T."/>
            <person name="Krizsan K."/>
            <person name="Foldi C."/>
            <person name="Dima B."/>
            <person name="Sanchez-Garcia M."/>
            <person name="Sanchez-Ramirez S."/>
            <person name="Szollosi G.J."/>
            <person name="Szarkandi J.G."/>
            <person name="Papp V."/>
            <person name="Albert L."/>
            <person name="Andreopoulos W."/>
            <person name="Angelini C."/>
            <person name="Antonin V."/>
            <person name="Barry K.W."/>
            <person name="Bougher N.L."/>
            <person name="Buchanan P."/>
            <person name="Buyck B."/>
            <person name="Bense V."/>
            <person name="Catcheside P."/>
            <person name="Chovatia M."/>
            <person name="Cooper J."/>
            <person name="Damon W."/>
            <person name="Desjardin D."/>
            <person name="Finy P."/>
            <person name="Geml J."/>
            <person name="Haridas S."/>
            <person name="Hughes K."/>
            <person name="Justo A."/>
            <person name="Karasinski D."/>
            <person name="Kautmanova I."/>
            <person name="Kiss B."/>
            <person name="Kocsube S."/>
            <person name="Kotiranta H."/>
            <person name="LaButti K.M."/>
            <person name="Lechner B.E."/>
            <person name="Liimatainen K."/>
            <person name="Lipzen A."/>
            <person name="Lukacs Z."/>
            <person name="Mihaltcheva S."/>
            <person name="Morgado L.N."/>
            <person name="Niskanen T."/>
            <person name="Noordeloos M.E."/>
            <person name="Ohm R.A."/>
            <person name="Ortiz-Santana B."/>
            <person name="Ovrebo C."/>
            <person name="Racz N."/>
            <person name="Riley R."/>
            <person name="Savchenko A."/>
            <person name="Shiryaev A."/>
            <person name="Soop K."/>
            <person name="Spirin V."/>
            <person name="Szebenyi C."/>
            <person name="Tomsovsky M."/>
            <person name="Tulloss R.E."/>
            <person name="Uehling J."/>
            <person name="Grigoriev I.V."/>
            <person name="Vagvolgyi C."/>
            <person name="Papp T."/>
            <person name="Martin F.M."/>
            <person name="Miettinen O."/>
            <person name="Hibbett D.S."/>
            <person name="Nagy L.G."/>
        </authorList>
    </citation>
    <scope>NUCLEOTIDE SEQUENCE [LARGE SCALE GENOMIC DNA]</scope>
    <source>
        <strain evidence="1 2">NL-1719</strain>
    </source>
</reference>
<name>A0ACD3BIY1_9AGAR</name>
<organism evidence="1 2">
    <name type="scientific">Pluteus cervinus</name>
    <dbReference type="NCBI Taxonomy" id="181527"/>
    <lineage>
        <taxon>Eukaryota</taxon>
        <taxon>Fungi</taxon>
        <taxon>Dikarya</taxon>
        <taxon>Basidiomycota</taxon>
        <taxon>Agaricomycotina</taxon>
        <taxon>Agaricomycetes</taxon>
        <taxon>Agaricomycetidae</taxon>
        <taxon>Agaricales</taxon>
        <taxon>Pluteineae</taxon>
        <taxon>Pluteaceae</taxon>
        <taxon>Pluteus</taxon>
    </lineage>
</organism>
<dbReference type="Proteomes" id="UP000308600">
    <property type="component" value="Unassembled WGS sequence"/>
</dbReference>
<protein>
    <submittedName>
        <fullName evidence="1">WD-40 repeat-containing protein</fullName>
    </submittedName>
</protein>
<keyword evidence="2" id="KW-1185">Reference proteome</keyword>
<gene>
    <name evidence="1" type="ORF">BDN72DRAFT_830261</name>
</gene>
<proteinExistence type="predicted"/>
<evidence type="ECO:0000313" key="2">
    <source>
        <dbReference type="Proteomes" id="UP000308600"/>
    </source>
</evidence>
<evidence type="ECO:0000313" key="1">
    <source>
        <dbReference type="EMBL" id="TFK77092.1"/>
    </source>
</evidence>